<dbReference type="PANTHER" id="PTHR11089">
    <property type="entry name" value="GTP-BINDING PROTEIN-RELATED"/>
    <property type="match status" value="1"/>
</dbReference>
<evidence type="ECO:0000313" key="9">
    <source>
        <dbReference type="EMBL" id="KAE8305064.1"/>
    </source>
</evidence>
<evidence type="ECO:0000256" key="3">
    <source>
        <dbReference type="ARBA" id="ARBA00023134"/>
    </source>
</evidence>
<evidence type="ECO:0000259" key="7">
    <source>
        <dbReference type="Pfam" id="PF01926"/>
    </source>
</evidence>
<dbReference type="FunCoup" id="A8B612">
    <property type="interactions" value="167"/>
</dbReference>
<keyword evidence="3 5" id="KW-0342">GTP-binding</keyword>
<dbReference type="InterPro" id="IPR006073">
    <property type="entry name" value="GTP-bd"/>
</dbReference>
<evidence type="ECO:0000256" key="5">
    <source>
        <dbReference type="RuleBase" id="RU364023"/>
    </source>
</evidence>
<dbReference type="GeneID" id="5702278"/>
<organism evidence="9 10">
    <name type="scientific">Giardia intestinalis (strain ATCC 50803 / WB clone C6)</name>
    <name type="common">Giardia lamblia</name>
    <dbReference type="NCBI Taxonomy" id="184922"/>
    <lineage>
        <taxon>Eukaryota</taxon>
        <taxon>Metamonada</taxon>
        <taxon>Diplomonadida</taxon>
        <taxon>Hexamitidae</taxon>
        <taxon>Giardiinae</taxon>
        <taxon>Giardia</taxon>
    </lineage>
</organism>
<evidence type="ECO:0000259" key="8">
    <source>
        <dbReference type="Pfam" id="PF08153"/>
    </source>
</evidence>
<comment type="function">
    <text evidence="5">GTPase that associates with pre-60S ribosomal subunits in the nucleolus and is required for their nuclear export and maturation.</text>
</comment>
<dbReference type="SUPFAM" id="SSF52540">
    <property type="entry name" value="P-loop containing nucleoside triphosphate hydrolases"/>
    <property type="match status" value="1"/>
</dbReference>
<dbReference type="FunFam" id="3.40.50.300:FF:000559">
    <property type="entry name" value="Nuclear/nucleolar GTPase 2"/>
    <property type="match status" value="1"/>
</dbReference>
<dbReference type="CDD" id="cd01858">
    <property type="entry name" value="NGP_1"/>
    <property type="match status" value="1"/>
</dbReference>
<evidence type="ECO:0000256" key="4">
    <source>
        <dbReference type="ARBA" id="ARBA00023242"/>
    </source>
</evidence>
<feature type="domain" description="G" evidence="7">
    <location>
        <begin position="299"/>
        <end position="360"/>
    </location>
</feature>
<feature type="region of interest" description="Disordered" evidence="6">
    <location>
        <begin position="578"/>
        <end position="630"/>
    </location>
</feature>
<evidence type="ECO:0000313" key="10">
    <source>
        <dbReference type="Proteomes" id="UP000001548"/>
    </source>
</evidence>
<gene>
    <name evidence="9" type="ORF">GL50803_0089887</name>
</gene>
<dbReference type="InterPro" id="IPR050755">
    <property type="entry name" value="TRAFAC_YlqF/YawG_RiboMat"/>
</dbReference>
<evidence type="ECO:0000256" key="6">
    <source>
        <dbReference type="SAM" id="MobiDB-lite"/>
    </source>
</evidence>
<dbReference type="STRING" id="184922.A8B612"/>
<dbReference type="Proteomes" id="UP000001548">
    <property type="component" value="Unassembled WGS sequence"/>
</dbReference>
<dbReference type="VEuPathDB" id="GiardiaDB:GL50803_89887"/>
<dbReference type="Gene3D" id="3.40.50.300">
    <property type="entry name" value="P-loop containing nucleotide triphosphate hydrolases"/>
    <property type="match status" value="1"/>
</dbReference>
<comment type="subcellular location">
    <subcellularLocation>
        <location evidence="1 5">Nucleus</location>
        <location evidence="1 5">Nucleolus</location>
    </subcellularLocation>
</comment>
<evidence type="ECO:0000256" key="2">
    <source>
        <dbReference type="ARBA" id="ARBA00022741"/>
    </source>
</evidence>
<dbReference type="KEGG" id="gla:GL50803_0089887"/>
<feature type="compositionally biased region" description="Polar residues" evidence="6">
    <location>
        <begin position="580"/>
        <end position="589"/>
    </location>
</feature>
<keyword evidence="10" id="KW-1185">Reference proteome</keyword>
<dbReference type="HOGENOM" id="CLU_011106_4_1_1"/>
<sequence length="737" mass="83691">MVSSASSIVGRKTAKKGNIRTNRTIKRLKMYNTRPVRDEKGKILHEQYHNPTAQLDGRIEPSRNWFGNTRVVGQQDLAKMREVIANEEHNPNTFLVRNKRLPTALIHDVKQETVRIQEIEPYHLTFGPKAQRKRSKLTTFNPEEILSTAHSEVTNYDIDKDGNTVSQRELRKTAFRTEYDPRLIRGQTNRIYSEIYKVIDSSDVIIYVLDARDPEGTRSRFLERYMMTPENEHRHMIYLLNKCDLVPTWVTASWISKLSKLRPTIAFHASIEHPFGRNEVFSILRQFAQLHRDKAQISVGFCGYPNTGKSSVINTLLGKHSCKTAPIPGETKVWQYVSLTKRINLIDAPGVVWATNQLELPNELRNLYDTGTDLSQGRATAARSAIDDFNYINTTDIHLVLSGVLRAEYLEFPEKFIPCILQRVKPEYINKTYNIRPASNVDERWDGDVDKLLEILAFKQGRLLKGGEPDTRTVARRILEDFIRGRIPHFVIPYTREEVDEYNATIGKERKAWGNKTDVELINYVNTQDLMLLPKTLNFNEEEIVHDAFAINNRLEEVSESEEEEVHGTSRPVRDVAEIDNNSESNEVNLSDAAPDGETGLADDWDSVFGQGDTPAQAASKKKKLSSTTAEKSMTVGERVAAAQAKEVVNTKTKPKKHHGTSEGIKRAVKLLRTKNRELTRAYLSGVVGDDDLIMVSGAYKKQKTPKRNRGGYDHGKTGSQFYANVRARSGSKAGKK</sequence>
<dbReference type="InterPro" id="IPR024929">
    <property type="entry name" value="GNL2_CP_dom"/>
</dbReference>
<protein>
    <recommendedName>
        <fullName evidence="5">Nucleolar GTP-binding protein 2</fullName>
    </recommendedName>
</protein>
<dbReference type="InterPro" id="IPR023179">
    <property type="entry name" value="GTP-bd_ortho_bundle_sf"/>
</dbReference>
<dbReference type="Gene3D" id="1.10.1580.10">
    <property type="match status" value="1"/>
</dbReference>
<comment type="caution">
    <text evidence="9">The sequence shown here is derived from an EMBL/GenBank/DDBJ whole genome shotgun (WGS) entry which is preliminary data.</text>
</comment>
<dbReference type="InterPro" id="IPR027417">
    <property type="entry name" value="P-loop_NTPase"/>
</dbReference>
<proteinExistence type="inferred from homology"/>
<keyword evidence="2 5" id="KW-0547">Nucleotide-binding</keyword>
<comment type="similarity">
    <text evidence="5">Belongs to the TRAFAC class YlqF/YawG GTPase family. NOG2 subfamily.</text>
</comment>
<dbReference type="AlphaFoldDB" id="A8B612"/>
<dbReference type="Pfam" id="PF01926">
    <property type="entry name" value="MMR_HSR1"/>
    <property type="match status" value="1"/>
</dbReference>
<dbReference type="OMA" id="KNPEDHI"/>
<evidence type="ECO:0000256" key="1">
    <source>
        <dbReference type="ARBA" id="ARBA00004604"/>
    </source>
</evidence>
<feature type="domain" description="Nucleolar GTP-binding protein 2 N-terminal" evidence="8">
    <location>
        <begin position="30"/>
        <end position="156"/>
    </location>
</feature>
<dbReference type="GO" id="GO:0005525">
    <property type="term" value="F:GTP binding"/>
    <property type="evidence" value="ECO:0007669"/>
    <property type="project" value="UniProtKB-KW"/>
</dbReference>
<keyword evidence="4 5" id="KW-0539">Nucleus</keyword>
<dbReference type="GO" id="GO:0005730">
    <property type="term" value="C:nucleolus"/>
    <property type="evidence" value="ECO:0000318"/>
    <property type="project" value="GO_Central"/>
</dbReference>
<name>A8B612_GIAIC</name>
<dbReference type="InterPro" id="IPR012971">
    <property type="entry name" value="NOG2_N_dom"/>
</dbReference>
<reference evidence="9 10" key="1">
    <citation type="journal article" date="2007" name="Science">
        <title>Genomic minimalism in the early diverging intestinal parasite Giardia lamblia.</title>
        <authorList>
            <person name="Morrison H.G."/>
            <person name="McArthur A.G."/>
            <person name="Gillin F.D."/>
            <person name="Aley S.B."/>
            <person name="Adam R.D."/>
            <person name="Olsen G.J."/>
            <person name="Best A.A."/>
            <person name="Cande W.Z."/>
            <person name="Chen F."/>
            <person name="Cipriano M.J."/>
            <person name="Davids B.J."/>
            <person name="Dawson S.C."/>
            <person name="Elmendorf H.G."/>
            <person name="Hehl A.B."/>
            <person name="Holder M.E."/>
            <person name="Huse S.M."/>
            <person name="Kim U.U."/>
            <person name="Lasek-Nesselquist E."/>
            <person name="Manning G."/>
            <person name="Nigam A."/>
            <person name="Nixon J.E."/>
            <person name="Palm D."/>
            <person name="Passamaneck N.E."/>
            <person name="Prabhu A."/>
            <person name="Reich C.I."/>
            <person name="Reiner D.S."/>
            <person name="Samuelson J."/>
            <person name="Svard S.G."/>
            <person name="Sogin M.L."/>
        </authorList>
    </citation>
    <scope>NUCLEOTIDE SEQUENCE [LARGE SCALE GENOMIC DNA]</scope>
    <source>
        <strain evidence="9 10">WB C6</strain>
    </source>
</reference>
<dbReference type="EMBL" id="AACB03000001">
    <property type="protein sequence ID" value="KAE8305064.1"/>
    <property type="molecule type" value="Genomic_DNA"/>
</dbReference>
<dbReference type="PANTHER" id="PTHR11089:SF9">
    <property type="entry name" value="NUCLEOLAR GTP-BINDING PROTEIN 2"/>
    <property type="match status" value="1"/>
</dbReference>
<accession>A8B612</accession>
<dbReference type="RefSeq" id="XP_001709355.1">
    <property type="nucleotide sequence ID" value="XM_001709303.1"/>
</dbReference>
<feature type="region of interest" description="Disordered" evidence="6">
    <location>
        <begin position="1"/>
        <end position="20"/>
    </location>
</feature>
<dbReference type="Pfam" id="PF08153">
    <property type="entry name" value="NGP1NT"/>
    <property type="match status" value="1"/>
</dbReference>